<dbReference type="Proteomes" id="UP000556329">
    <property type="component" value="Unassembled WGS sequence"/>
</dbReference>
<dbReference type="AlphaFoldDB" id="A0A841P4N8"/>
<dbReference type="GO" id="GO:0003677">
    <property type="term" value="F:DNA binding"/>
    <property type="evidence" value="ECO:0007669"/>
    <property type="project" value="UniProtKB-KW"/>
</dbReference>
<keyword evidence="4" id="KW-1185">Reference proteome</keyword>
<reference evidence="3 4" key="1">
    <citation type="submission" date="2020-08" db="EMBL/GenBank/DDBJ databases">
        <title>Genomic Encyclopedia of Type Strains, Phase IV (KMG-IV): sequencing the most valuable type-strain genomes for metagenomic binning, comparative biology and taxonomic classification.</title>
        <authorList>
            <person name="Goeker M."/>
        </authorList>
    </citation>
    <scope>NUCLEOTIDE SEQUENCE [LARGE SCALE GENOMIC DNA]</scope>
    <source>
        <strain evidence="3 4">DSM 100039</strain>
    </source>
</reference>
<evidence type="ECO:0000256" key="1">
    <source>
        <dbReference type="SAM" id="MobiDB-lite"/>
    </source>
</evidence>
<dbReference type="SMART" id="SM01043">
    <property type="entry name" value="BTAD"/>
    <property type="match status" value="1"/>
</dbReference>
<name>A0A841P4N8_9HYPH</name>
<dbReference type="PANTHER" id="PTHR35807:SF3">
    <property type="entry name" value="BLL5740 PROTEIN"/>
    <property type="match status" value="1"/>
</dbReference>
<accession>A0A841P4N8</accession>
<dbReference type="Gene3D" id="3.40.50.1820">
    <property type="entry name" value="alpha/beta hydrolase"/>
    <property type="match status" value="1"/>
</dbReference>
<dbReference type="InterPro" id="IPR000073">
    <property type="entry name" value="AB_hydrolase_1"/>
</dbReference>
<sequence>MTFLAPREFPDWAQSARPPGVDRMPASPRRPRAAAYGSMERLEFRLLGFPEFRLNGRRVELALRKAAALLIYLAEAAGPVAREVAATLLWPETDEEAARARLRRTLYKIRIAFGSEVIATSGTSLSLHPALSVEVDSKVFEHACNVGPLDGAADMHEGDYLAGFSVPDCPEFEEWVFFRREALRSRLVQALERLIEAKIAAGEPRSAVVHATRLTGLDPLSESAHRHLIGAHLAAGDRAAAERQRETCVRLLREELGITPDPATLALLREPYHDAALDVPRTRYVEADGIHIAYQIVGSGPIDIVLVPGFISHVERIWEDRSCRAWITAVSRLGRLILFDRRGMGLSDRVGARPTVEATAQDILAVMNAASSRRALLIGASEGGPGCVRFAVNHSDRLIGLVLWGSLAKGSRAPDYPFALTVAQYDLWKQRLLASWGGPAEIETFAPSLAADRQAQTWWAGLLRAASSPGAVAGLLEALRDTDVRHLLAKVSARTTVLHRSGDRAVRIEAGRFLAANIPGAKFIEVAGNDHWFWVGDQQPLLNSIGAFSRRS</sequence>
<proteinExistence type="predicted"/>
<feature type="domain" description="Bacterial transcriptional activator" evidence="2">
    <location>
        <begin position="135"/>
        <end position="272"/>
    </location>
</feature>
<dbReference type="InterPro" id="IPR011990">
    <property type="entry name" value="TPR-like_helical_dom_sf"/>
</dbReference>
<dbReference type="InterPro" id="IPR051677">
    <property type="entry name" value="AfsR-DnrI-RedD_regulator"/>
</dbReference>
<dbReference type="SUPFAM" id="SSF48452">
    <property type="entry name" value="TPR-like"/>
    <property type="match status" value="1"/>
</dbReference>
<dbReference type="Gene3D" id="1.25.40.10">
    <property type="entry name" value="Tetratricopeptide repeat domain"/>
    <property type="match status" value="1"/>
</dbReference>
<organism evidence="3 4">
    <name type="scientific">Mesorhizobium sangaii</name>
    <dbReference type="NCBI Taxonomy" id="505389"/>
    <lineage>
        <taxon>Bacteria</taxon>
        <taxon>Pseudomonadati</taxon>
        <taxon>Pseudomonadota</taxon>
        <taxon>Alphaproteobacteria</taxon>
        <taxon>Hyphomicrobiales</taxon>
        <taxon>Phyllobacteriaceae</taxon>
        <taxon>Mesorhizobium</taxon>
    </lineage>
</organism>
<dbReference type="InterPro" id="IPR036388">
    <property type="entry name" value="WH-like_DNA-bd_sf"/>
</dbReference>
<dbReference type="InterPro" id="IPR005158">
    <property type="entry name" value="BTAD"/>
</dbReference>
<evidence type="ECO:0000313" key="4">
    <source>
        <dbReference type="Proteomes" id="UP000556329"/>
    </source>
</evidence>
<dbReference type="Pfam" id="PF03704">
    <property type="entry name" value="BTAD"/>
    <property type="match status" value="1"/>
</dbReference>
<keyword evidence="3" id="KW-0238">DNA-binding</keyword>
<dbReference type="InterPro" id="IPR029058">
    <property type="entry name" value="AB_hydrolase_fold"/>
</dbReference>
<dbReference type="SUPFAM" id="SSF53474">
    <property type="entry name" value="alpha/beta-Hydrolases"/>
    <property type="match status" value="1"/>
</dbReference>
<comment type="caution">
    <text evidence="3">The sequence shown here is derived from an EMBL/GenBank/DDBJ whole genome shotgun (WGS) entry which is preliminary data.</text>
</comment>
<evidence type="ECO:0000313" key="3">
    <source>
        <dbReference type="EMBL" id="MBB6408193.1"/>
    </source>
</evidence>
<feature type="region of interest" description="Disordered" evidence="1">
    <location>
        <begin position="1"/>
        <end position="30"/>
    </location>
</feature>
<gene>
    <name evidence="3" type="ORF">HNQ71_000837</name>
</gene>
<dbReference type="EMBL" id="JACHEF010000001">
    <property type="protein sequence ID" value="MBB6408193.1"/>
    <property type="molecule type" value="Genomic_DNA"/>
</dbReference>
<dbReference type="PANTHER" id="PTHR35807">
    <property type="entry name" value="TRANSCRIPTIONAL REGULATOR REDD-RELATED"/>
    <property type="match status" value="1"/>
</dbReference>
<evidence type="ECO:0000259" key="2">
    <source>
        <dbReference type="SMART" id="SM01043"/>
    </source>
</evidence>
<dbReference type="Gene3D" id="1.10.10.10">
    <property type="entry name" value="Winged helix-like DNA-binding domain superfamily/Winged helix DNA-binding domain"/>
    <property type="match status" value="1"/>
</dbReference>
<dbReference type="Pfam" id="PF00561">
    <property type="entry name" value="Abhydrolase_1"/>
    <property type="match status" value="1"/>
</dbReference>
<protein>
    <submittedName>
        <fullName evidence="3">DNA-binding SARP family transcriptional activator</fullName>
    </submittedName>
</protein>